<organism evidence="8 9">
    <name type="scientific">Rhodovastum atsumiense</name>
    <dbReference type="NCBI Taxonomy" id="504468"/>
    <lineage>
        <taxon>Bacteria</taxon>
        <taxon>Pseudomonadati</taxon>
        <taxon>Pseudomonadota</taxon>
        <taxon>Alphaproteobacteria</taxon>
        <taxon>Acetobacterales</taxon>
        <taxon>Acetobacteraceae</taxon>
        <taxon>Rhodovastum</taxon>
    </lineage>
</organism>
<evidence type="ECO:0000256" key="4">
    <source>
        <dbReference type="ARBA" id="ARBA00022692"/>
    </source>
</evidence>
<dbReference type="AlphaFoldDB" id="A0A5M6IT31"/>
<evidence type="ECO:0000256" key="7">
    <source>
        <dbReference type="SAM" id="Phobius"/>
    </source>
</evidence>
<dbReference type="Proteomes" id="UP000325255">
    <property type="component" value="Unassembled WGS sequence"/>
</dbReference>
<dbReference type="InterPro" id="IPR032808">
    <property type="entry name" value="DoxX"/>
</dbReference>
<dbReference type="Pfam" id="PF07681">
    <property type="entry name" value="DoxX"/>
    <property type="match status" value="1"/>
</dbReference>
<proteinExistence type="inferred from homology"/>
<evidence type="ECO:0000256" key="3">
    <source>
        <dbReference type="ARBA" id="ARBA00022475"/>
    </source>
</evidence>
<dbReference type="EMBL" id="VWPK01000029">
    <property type="protein sequence ID" value="KAA5610718.1"/>
    <property type="molecule type" value="Genomic_DNA"/>
</dbReference>
<feature type="transmembrane region" description="Helical" evidence="7">
    <location>
        <begin position="134"/>
        <end position="155"/>
    </location>
</feature>
<evidence type="ECO:0000256" key="2">
    <source>
        <dbReference type="ARBA" id="ARBA00006679"/>
    </source>
</evidence>
<keyword evidence="3" id="KW-1003">Cell membrane</keyword>
<keyword evidence="5 7" id="KW-1133">Transmembrane helix</keyword>
<keyword evidence="4 7" id="KW-0812">Transmembrane</keyword>
<dbReference type="GO" id="GO:0005886">
    <property type="term" value="C:plasma membrane"/>
    <property type="evidence" value="ECO:0007669"/>
    <property type="project" value="UniProtKB-SubCell"/>
</dbReference>
<name>A0A5M6IT31_9PROT</name>
<reference evidence="8 9" key="1">
    <citation type="submission" date="2019-09" db="EMBL/GenBank/DDBJ databases">
        <title>Genome sequence of Rhodovastum atsumiense, a diverse member of the Acetobacteraceae family of non-sulfur purple photosynthetic bacteria.</title>
        <authorList>
            <person name="Meyer T."/>
            <person name="Kyndt J."/>
        </authorList>
    </citation>
    <scope>NUCLEOTIDE SEQUENCE [LARGE SCALE GENOMIC DNA]</scope>
    <source>
        <strain evidence="8 9">DSM 21279</strain>
    </source>
</reference>
<gene>
    <name evidence="8" type="ORF">F1189_18070</name>
</gene>
<dbReference type="PANTHER" id="PTHR33452">
    <property type="entry name" value="OXIDOREDUCTASE CATD-RELATED"/>
    <property type="match status" value="1"/>
</dbReference>
<dbReference type="PANTHER" id="PTHR33452:SF1">
    <property type="entry name" value="INNER MEMBRANE PROTEIN YPHA-RELATED"/>
    <property type="match status" value="1"/>
</dbReference>
<feature type="transmembrane region" description="Helical" evidence="7">
    <location>
        <begin position="108"/>
        <end position="128"/>
    </location>
</feature>
<evidence type="ECO:0000313" key="8">
    <source>
        <dbReference type="EMBL" id="KAA5610718.1"/>
    </source>
</evidence>
<comment type="caution">
    <text evidence="8">The sequence shown here is derived from an EMBL/GenBank/DDBJ whole genome shotgun (WGS) entry which is preliminary data.</text>
</comment>
<accession>A0A5M6IT31</accession>
<evidence type="ECO:0000313" key="9">
    <source>
        <dbReference type="Proteomes" id="UP000325255"/>
    </source>
</evidence>
<protein>
    <submittedName>
        <fullName evidence="8">DoxX family protein</fullName>
    </submittedName>
</protein>
<keyword evidence="6 7" id="KW-0472">Membrane</keyword>
<comment type="similarity">
    <text evidence="2">Belongs to the DoxX family.</text>
</comment>
<dbReference type="OrthoDB" id="121744at2"/>
<evidence type="ECO:0000256" key="5">
    <source>
        <dbReference type="ARBA" id="ARBA00022989"/>
    </source>
</evidence>
<dbReference type="InterPro" id="IPR051907">
    <property type="entry name" value="DoxX-like_oxidoreductase"/>
</dbReference>
<sequence length="169" mass="17807">MAGGDAGRPVPALYDRTAALARMIVPPAAAQLLLRLALAVPFWRSGLLKWDGFLRLGDTAVLLFTEEFRLHLPGGPYPLPAPALMAFLAGTVEIAAPVLLVLGLGTRLAALALLLMTGVVQLVVPDGWPVHLTWAALALGLIVWGPGGLSCDALLRRCLPGGRSPRRPD</sequence>
<comment type="subcellular location">
    <subcellularLocation>
        <location evidence="1">Cell membrane</location>
        <topology evidence="1">Multi-pass membrane protein</topology>
    </subcellularLocation>
</comment>
<evidence type="ECO:0000256" key="6">
    <source>
        <dbReference type="ARBA" id="ARBA00023136"/>
    </source>
</evidence>
<evidence type="ECO:0000256" key="1">
    <source>
        <dbReference type="ARBA" id="ARBA00004651"/>
    </source>
</evidence>
<feature type="transmembrane region" description="Helical" evidence="7">
    <location>
        <begin position="24"/>
        <end position="43"/>
    </location>
</feature>
<keyword evidence="9" id="KW-1185">Reference proteome</keyword>
<feature type="transmembrane region" description="Helical" evidence="7">
    <location>
        <begin position="79"/>
        <end position="101"/>
    </location>
</feature>